<dbReference type="AlphaFoldDB" id="B5CQG8"/>
<dbReference type="EMBL" id="ABOU02000038">
    <property type="protein sequence ID" value="EDY32487.1"/>
    <property type="molecule type" value="Genomic_DNA"/>
</dbReference>
<dbReference type="SUPFAM" id="SSF109604">
    <property type="entry name" value="HD-domain/PDEase-like"/>
    <property type="match status" value="1"/>
</dbReference>
<dbReference type="NCBIfam" id="TIGR00277">
    <property type="entry name" value="HDIG"/>
    <property type="match status" value="1"/>
</dbReference>
<dbReference type="InterPro" id="IPR006674">
    <property type="entry name" value="HD_domain"/>
</dbReference>
<feature type="domain" description="HD" evidence="1">
    <location>
        <begin position="46"/>
        <end position="165"/>
    </location>
</feature>
<proteinExistence type="predicted"/>
<dbReference type="InterPro" id="IPR003607">
    <property type="entry name" value="HD/PDEase_dom"/>
</dbReference>
<dbReference type="Proteomes" id="UP000003254">
    <property type="component" value="Unassembled WGS sequence"/>
</dbReference>
<organism evidence="2 3">
    <name type="scientific">[Ruminococcus] lactaris ATCC 29176</name>
    <dbReference type="NCBI Taxonomy" id="471875"/>
    <lineage>
        <taxon>Bacteria</taxon>
        <taxon>Bacillati</taxon>
        <taxon>Bacillota</taxon>
        <taxon>Clostridia</taxon>
        <taxon>Lachnospirales</taxon>
        <taxon>Lachnospiraceae</taxon>
        <taxon>Mediterraneibacter</taxon>
    </lineage>
</organism>
<dbReference type="HOGENOM" id="CLU_087303_0_0_9"/>
<dbReference type="PROSITE" id="PS51831">
    <property type="entry name" value="HD"/>
    <property type="match status" value="1"/>
</dbReference>
<dbReference type="InterPro" id="IPR006675">
    <property type="entry name" value="HDIG_dom"/>
</dbReference>
<dbReference type="Pfam" id="PF01966">
    <property type="entry name" value="HD"/>
    <property type="match status" value="1"/>
</dbReference>
<evidence type="ECO:0000259" key="1">
    <source>
        <dbReference type="PROSITE" id="PS51831"/>
    </source>
</evidence>
<evidence type="ECO:0000313" key="2">
    <source>
        <dbReference type="EMBL" id="EDY32487.1"/>
    </source>
</evidence>
<evidence type="ECO:0000313" key="3">
    <source>
        <dbReference type="Proteomes" id="UP000003254"/>
    </source>
</evidence>
<gene>
    <name evidence="2" type="ORF">RUMLAC_01714</name>
</gene>
<reference evidence="2 3" key="1">
    <citation type="submission" date="2008-08" db="EMBL/GenBank/DDBJ databases">
        <title>Draft genome sequence of Ruminococcus lactaris ATCC 29176.</title>
        <authorList>
            <person name="Sudarsanam P."/>
            <person name="Ley R."/>
            <person name="Guruge J."/>
            <person name="Turnbaugh P.J."/>
            <person name="Mahowald M."/>
            <person name="Liep D."/>
            <person name="Gordon J."/>
        </authorList>
    </citation>
    <scope>NUCLEOTIDE SEQUENCE [LARGE SCALE GENOMIC DNA]</scope>
    <source>
        <strain evidence="2 3">ATCC 29176</strain>
    </source>
</reference>
<keyword evidence="3" id="KW-1185">Reference proteome</keyword>
<protein>
    <submittedName>
        <fullName evidence="2">HD domain protein</fullName>
    </submittedName>
</protein>
<reference evidence="2 3" key="2">
    <citation type="submission" date="2008-08" db="EMBL/GenBank/DDBJ databases">
        <authorList>
            <person name="Fulton L."/>
            <person name="Clifton S."/>
            <person name="Fulton B."/>
            <person name="Xu J."/>
            <person name="Minx P."/>
            <person name="Pepin K.H."/>
            <person name="Johnson M."/>
            <person name="Bhonagiri V."/>
            <person name="Nash W.E."/>
            <person name="Mardis E.R."/>
            <person name="Wilson R.K."/>
        </authorList>
    </citation>
    <scope>NUCLEOTIDE SEQUENCE [LARGE SCALE GENOMIC DNA]</scope>
    <source>
        <strain evidence="2 3">ATCC 29176</strain>
    </source>
</reference>
<dbReference type="Gene3D" id="1.10.3210.10">
    <property type="entry name" value="Hypothetical protein af1432"/>
    <property type="match status" value="1"/>
</dbReference>
<dbReference type="CDD" id="cd00077">
    <property type="entry name" value="HDc"/>
    <property type="match status" value="1"/>
</dbReference>
<accession>B5CQG8</accession>
<dbReference type="eggNOG" id="COG2206">
    <property type="taxonomic scope" value="Bacteria"/>
</dbReference>
<sequence>MKRQRLNWQEKVRKNVRKIMDFEHVKAVFEEYLNGYDRENDKVKLKIVHTYGVIRCSEEIGRRMGLQAEDMELAKLIALLHDIGRFEQLKRFNSFEADTMDHATYGVQVLFEEGMIRQFIEEDTWDDVIRTAIAKHSDYELTGITDERTLLHARLIRDADKLDNCRVKLEDAMETLLDLSADEVGKYAISPKVREDAFAGKCICSKDRRTPMDYWVSYVAYFYDLNFRETLDIVAEEQYVKRIIGRVPYTNEQTKKTMEELERQLTEYVRRK</sequence>
<name>B5CQG8_9FIRM</name>
<comment type="caution">
    <text evidence="2">The sequence shown here is derived from an EMBL/GenBank/DDBJ whole genome shotgun (WGS) entry which is preliminary data.</text>
</comment>
<dbReference type="SMART" id="SM00471">
    <property type="entry name" value="HDc"/>
    <property type="match status" value="1"/>
</dbReference>